<dbReference type="AlphaFoldDB" id="A0A1B2EMF4"/>
<dbReference type="PROSITE" id="PS00211">
    <property type="entry name" value="ABC_TRANSPORTER_1"/>
    <property type="match status" value="2"/>
</dbReference>
<evidence type="ECO:0000256" key="3">
    <source>
        <dbReference type="ARBA" id="ARBA00022448"/>
    </source>
</evidence>
<dbReference type="CDD" id="cd03257">
    <property type="entry name" value="ABC_NikE_OppD_transporters"/>
    <property type="match status" value="2"/>
</dbReference>
<dbReference type="SMART" id="SM00382">
    <property type="entry name" value="AAA"/>
    <property type="match status" value="2"/>
</dbReference>
<dbReference type="PANTHER" id="PTHR43776:SF7">
    <property type="entry name" value="D,D-DIPEPTIDE TRANSPORT ATP-BINDING PROTEIN DDPF-RELATED"/>
    <property type="match status" value="1"/>
</dbReference>
<dbReference type="PROSITE" id="PS50893">
    <property type="entry name" value="ABC_TRANSPORTER_2"/>
    <property type="match status" value="2"/>
</dbReference>
<dbReference type="NCBIfam" id="NF007739">
    <property type="entry name" value="PRK10419.1"/>
    <property type="match status" value="2"/>
</dbReference>
<proteinExistence type="inferred from homology"/>
<dbReference type="InterPro" id="IPR017871">
    <property type="entry name" value="ABC_transporter-like_CS"/>
</dbReference>
<dbReference type="InterPro" id="IPR050319">
    <property type="entry name" value="ABC_transp_ATP-bind"/>
</dbReference>
<name>A0A1B2EMF4_9HYPH</name>
<dbReference type="GO" id="GO:0016887">
    <property type="term" value="F:ATP hydrolysis activity"/>
    <property type="evidence" value="ECO:0007669"/>
    <property type="project" value="InterPro"/>
</dbReference>
<feature type="domain" description="ABC transporter" evidence="6">
    <location>
        <begin position="14"/>
        <end position="260"/>
    </location>
</feature>
<dbReference type="InterPro" id="IPR003439">
    <property type="entry name" value="ABC_transporter-like_ATP-bd"/>
</dbReference>
<dbReference type="Pfam" id="PF08352">
    <property type="entry name" value="oligo_HPY"/>
    <property type="match status" value="2"/>
</dbReference>
<organism evidence="7">
    <name type="scientific">Microvirga ossetica</name>
    <dbReference type="NCBI Taxonomy" id="1882682"/>
    <lineage>
        <taxon>Bacteria</taxon>
        <taxon>Pseudomonadati</taxon>
        <taxon>Pseudomonadota</taxon>
        <taxon>Alphaproteobacteria</taxon>
        <taxon>Hyphomicrobiales</taxon>
        <taxon>Methylobacteriaceae</taxon>
        <taxon>Microvirga</taxon>
    </lineage>
</organism>
<gene>
    <name evidence="7" type="ORF">BB934_24735</name>
</gene>
<dbReference type="GO" id="GO:0015833">
    <property type="term" value="P:peptide transport"/>
    <property type="evidence" value="ECO:0007669"/>
    <property type="project" value="InterPro"/>
</dbReference>
<keyword evidence="5 7" id="KW-0067">ATP-binding</keyword>
<dbReference type="GO" id="GO:0055085">
    <property type="term" value="P:transmembrane transport"/>
    <property type="evidence" value="ECO:0007669"/>
    <property type="project" value="UniProtKB-ARBA"/>
</dbReference>
<dbReference type="KEGG" id="moc:BB934_24735"/>
<comment type="similarity">
    <text evidence="2">Belongs to the ABC transporter superfamily.</text>
</comment>
<dbReference type="Gene3D" id="3.40.50.300">
    <property type="entry name" value="P-loop containing nucleotide triphosphate hydrolases"/>
    <property type="match status" value="2"/>
</dbReference>
<keyword evidence="4" id="KW-0547">Nucleotide-binding</keyword>
<evidence type="ECO:0000256" key="4">
    <source>
        <dbReference type="ARBA" id="ARBA00022741"/>
    </source>
</evidence>
<dbReference type="InterPro" id="IPR027417">
    <property type="entry name" value="P-loop_NTPase"/>
</dbReference>
<reference evidence="7" key="1">
    <citation type="submission" date="2016-07" db="EMBL/GenBank/DDBJ databases">
        <title>Microvirga ossetica sp. nov. a new species of rhizobia isolated from root nodules of the legume species Vicia alpestris Steven originated from North Ossetia region in the Caucasus.</title>
        <authorList>
            <person name="Safronova V.I."/>
            <person name="Kuznetsova I.G."/>
            <person name="Sazanova A.L."/>
            <person name="Belimov A."/>
            <person name="Andronov E."/>
            <person name="Osledkin Y.S."/>
            <person name="Onishchuk O.P."/>
            <person name="Kurchak O.N."/>
            <person name="Shaposhnikov A.I."/>
            <person name="Willems A."/>
            <person name="Tikhonovich I.A."/>
        </authorList>
    </citation>
    <scope>NUCLEOTIDE SEQUENCE [LARGE SCALE GENOMIC DNA]</scope>
    <source>
        <strain evidence="7">V5/3M</strain>
    </source>
</reference>
<dbReference type="FunFam" id="3.40.50.300:FF:000016">
    <property type="entry name" value="Oligopeptide ABC transporter ATP-binding component"/>
    <property type="match status" value="2"/>
</dbReference>
<dbReference type="SUPFAM" id="SSF52540">
    <property type="entry name" value="P-loop containing nucleoside triphosphate hydrolases"/>
    <property type="match status" value="2"/>
</dbReference>
<evidence type="ECO:0000256" key="2">
    <source>
        <dbReference type="ARBA" id="ARBA00005417"/>
    </source>
</evidence>
<evidence type="ECO:0000256" key="5">
    <source>
        <dbReference type="ARBA" id="ARBA00022840"/>
    </source>
</evidence>
<comment type="subcellular location">
    <subcellularLocation>
        <location evidence="1">Cell inner membrane</location>
        <topology evidence="1">Peripheral membrane protein</topology>
    </subcellularLocation>
</comment>
<protein>
    <submittedName>
        <fullName evidence="7">ABC transporter ATP-binding protein</fullName>
    </submittedName>
</protein>
<dbReference type="GO" id="GO:0005886">
    <property type="term" value="C:plasma membrane"/>
    <property type="evidence" value="ECO:0007669"/>
    <property type="project" value="UniProtKB-SubCell"/>
</dbReference>
<dbReference type="PANTHER" id="PTHR43776">
    <property type="entry name" value="TRANSPORT ATP-BINDING PROTEIN"/>
    <property type="match status" value="1"/>
</dbReference>
<evidence type="ECO:0000256" key="1">
    <source>
        <dbReference type="ARBA" id="ARBA00004417"/>
    </source>
</evidence>
<dbReference type="NCBIfam" id="NF008453">
    <property type="entry name" value="PRK11308.1"/>
    <property type="match status" value="2"/>
</dbReference>
<feature type="domain" description="ABC transporter" evidence="6">
    <location>
        <begin position="308"/>
        <end position="560"/>
    </location>
</feature>
<dbReference type="InterPro" id="IPR013563">
    <property type="entry name" value="Oligopep_ABC_C"/>
</dbReference>
<evidence type="ECO:0000259" key="6">
    <source>
        <dbReference type="PROSITE" id="PS50893"/>
    </source>
</evidence>
<dbReference type="Pfam" id="PF00005">
    <property type="entry name" value="ABC_tran"/>
    <property type="match status" value="2"/>
</dbReference>
<dbReference type="RefSeq" id="WP_099512102.1">
    <property type="nucleotide sequence ID" value="NZ_CP016616.1"/>
</dbReference>
<keyword evidence="3" id="KW-0813">Transport</keyword>
<sequence>MNAQSTPVLAIDSLRVEYPLANGSVFTAVENASLIIRPGEIHALVGESGAGKTTIGNTVMGLLEKPGRIAAGSIHIDGKRFDAAKGSAQGIVLGRDVGAIFQDPMTSLNPLFTIESQLTEAMRFHLKLDKAAARSRALELLESVGIPEPARRLKAYPHQLSGGQRQRVVIAAALSCNPRLLVADEPTTALDVSVQAQILKLLRDLADSRGIGILLVTHNMGVVAQIADRVTIMHRGKVVETGTTEEVLRRPKAAYAKALIGAVPRIDQRLDRFPVLGDEGKGRAEDARAELRAKAERSDAVADEAPILSIENLCVDYTTSGWLPGSKGHRFRAVDGVSFSVRGGEVFGLVGESGCGKTTIANVVSGLVRPTAGRVLYRGQSIAGEGATRRVGPLRQAIQMIFQDPYSSLNSRMRIGSILSEPILFYRLAGSRAEAESDVARLIEAVGLEADAAQRFPHAFSGGQRQRLSIARALGARPKLIVCDEPTSSLDVSVQAQILNLLKDLRDATGLTLLLISHDLAVVRQMCDRVAVMRQGQLLEQADSETLFDTPQHPYTQELLSLVPTLDRIRGETQAA</sequence>
<dbReference type="InterPro" id="IPR003593">
    <property type="entry name" value="AAA+_ATPase"/>
</dbReference>
<evidence type="ECO:0000313" key="7">
    <source>
        <dbReference type="EMBL" id="ANY81032.1"/>
    </source>
</evidence>
<accession>A0A1B2EMF4</accession>
<dbReference type="EMBL" id="CP016616">
    <property type="protein sequence ID" value="ANY81032.1"/>
    <property type="molecule type" value="Genomic_DNA"/>
</dbReference>
<dbReference type="OrthoDB" id="9802264at2"/>
<dbReference type="GO" id="GO:0005524">
    <property type="term" value="F:ATP binding"/>
    <property type="evidence" value="ECO:0007669"/>
    <property type="project" value="UniProtKB-KW"/>
</dbReference>